<accession>A0AAN9UWC7</accession>
<gene>
    <name evidence="2" type="ORF">SLS62_008167</name>
</gene>
<comment type="caution">
    <text evidence="2">The sequence shown here is derived from an EMBL/GenBank/DDBJ whole genome shotgun (WGS) entry which is preliminary data.</text>
</comment>
<dbReference type="InterPro" id="IPR029056">
    <property type="entry name" value="Ribokinase-like"/>
</dbReference>
<reference evidence="2 3" key="1">
    <citation type="submission" date="2024-02" db="EMBL/GenBank/DDBJ databases">
        <title>De novo assembly and annotation of 12 fungi associated with fruit tree decline syndrome in Ontario, Canada.</title>
        <authorList>
            <person name="Sulman M."/>
            <person name="Ellouze W."/>
            <person name="Ilyukhin E."/>
        </authorList>
    </citation>
    <scope>NUCLEOTIDE SEQUENCE [LARGE SCALE GENOMIC DNA]</scope>
    <source>
        <strain evidence="2 3">M11/M66-122</strain>
    </source>
</reference>
<protein>
    <submittedName>
        <fullName evidence="2">Uncharacterized protein</fullName>
    </submittedName>
</protein>
<keyword evidence="3" id="KW-1185">Reference proteome</keyword>
<evidence type="ECO:0000256" key="1">
    <source>
        <dbReference type="SAM" id="MobiDB-lite"/>
    </source>
</evidence>
<organism evidence="2 3">
    <name type="scientific">Diatrype stigma</name>
    <dbReference type="NCBI Taxonomy" id="117547"/>
    <lineage>
        <taxon>Eukaryota</taxon>
        <taxon>Fungi</taxon>
        <taxon>Dikarya</taxon>
        <taxon>Ascomycota</taxon>
        <taxon>Pezizomycotina</taxon>
        <taxon>Sordariomycetes</taxon>
        <taxon>Xylariomycetidae</taxon>
        <taxon>Xylariales</taxon>
        <taxon>Diatrypaceae</taxon>
        <taxon>Diatrype</taxon>
    </lineage>
</organism>
<evidence type="ECO:0000313" key="3">
    <source>
        <dbReference type="Proteomes" id="UP001320420"/>
    </source>
</evidence>
<dbReference type="AlphaFoldDB" id="A0AAN9UWC7"/>
<dbReference type="Proteomes" id="UP001320420">
    <property type="component" value="Unassembled WGS sequence"/>
</dbReference>
<feature type="region of interest" description="Disordered" evidence="1">
    <location>
        <begin position="204"/>
        <end position="233"/>
    </location>
</feature>
<dbReference type="Gene3D" id="3.40.1190.20">
    <property type="match status" value="1"/>
</dbReference>
<evidence type="ECO:0000313" key="2">
    <source>
        <dbReference type="EMBL" id="KAK7749423.1"/>
    </source>
</evidence>
<dbReference type="SUPFAM" id="SSF53613">
    <property type="entry name" value="Ribokinase-like"/>
    <property type="match status" value="1"/>
</dbReference>
<name>A0AAN9UWC7_9PEZI</name>
<proteinExistence type="predicted"/>
<dbReference type="InterPro" id="IPR052562">
    <property type="entry name" value="Ketohexokinase-related"/>
</dbReference>
<dbReference type="PANTHER" id="PTHR42774:SF3">
    <property type="entry name" value="KETOHEXOKINASE"/>
    <property type="match status" value="1"/>
</dbReference>
<dbReference type="PANTHER" id="PTHR42774">
    <property type="entry name" value="PHOSPHOTRANSFERASE SYSTEM TRANSPORT PROTEIN"/>
    <property type="match status" value="1"/>
</dbReference>
<sequence length="233" mass="25576">MPVVPHFPEEDSKLRATSLQTRRGGNGPNTLEVLQQLLRKEVCGRAITPYLITCLPSAESPATNSILQSFGPDALVNLTRCIYRPGENPASSYIIRSEETGSRTLVSYSDLADMTVDEFIEAVSDIGEDAWFHFEGRTPETTLRCIQYLRRSVPKASISVEVEKPGREGLEELAAEADVVFYSRTWAECLEAQSGVARRASILPSDNAGTGHSGRGVSETAVKNATEVTKRQW</sequence>
<dbReference type="EMBL" id="JAKJXP020000073">
    <property type="protein sequence ID" value="KAK7749423.1"/>
    <property type="molecule type" value="Genomic_DNA"/>
</dbReference>